<dbReference type="Pfam" id="PF00877">
    <property type="entry name" value="NLPC_P60"/>
    <property type="match status" value="1"/>
</dbReference>
<dbReference type="GO" id="GO:0006508">
    <property type="term" value="P:proteolysis"/>
    <property type="evidence" value="ECO:0007669"/>
    <property type="project" value="UniProtKB-KW"/>
</dbReference>
<feature type="domain" description="NlpC/P60" evidence="5">
    <location>
        <begin position="2"/>
        <end position="136"/>
    </location>
</feature>
<evidence type="ECO:0000256" key="3">
    <source>
        <dbReference type="ARBA" id="ARBA00022801"/>
    </source>
</evidence>
<evidence type="ECO:0000313" key="6">
    <source>
        <dbReference type="EMBL" id="MXO87130.1"/>
    </source>
</evidence>
<dbReference type="AlphaFoldDB" id="A0A844ZJE2"/>
<sequence length="136" mass="14390">MTCGAADFARAAQELTGSPFLLHGRDPATGLDCIGLVTSALRKIGRRISVCTDYRLRNLDISHLLPAIDQAGFMSAHGPCQPGDLVLLKTAPGQFHLAVAALEGGFVHAHAGLGRVVHTPAPLAWPTIGHWRLPQS</sequence>
<organism evidence="6 7">
    <name type="scientific">Alteraurantiacibacter aestuarii</name>
    <dbReference type="NCBI Taxonomy" id="650004"/>
    <lineage>
        <taxon>Bacteria</taxon>
        <taxon>Pseudomonadati</taxon>
        <taxon>Pseudomonadota</taxon>
        <taxon>Alphaproteobacteria</taxon>
        <taxon>Sphingomonadales</taxon>
        <taxon>Erythrobacteraceae</taxon>
        <taxon>Alteraurantiacibacter</taxon>
    </lineage>
</organism>
<protein>
    <recommendedName>
        <fullName evidence="5">NlpC/P60 domain-containing protein</fullName>
    </recommendedName>
</protein>
<dbReference type="Gene3D" id="3.90.1720.10">
    <property type="entry name" value="endopeptidase domain like (from Nostoc punctiforme)"/>
    <property type="match status" value="1"/>
</dbReference>
<comment type="caution">
    <text evidence="6">The sequence shown here is derived from an EMBL/GenBank/DDBJ whole genome shotgun (WGS) entry which is preliminary data.</text>
</comment>
<dbReference type="SUPFAM" id="SSF54001">
    <property type="entry name" value="Cysteine proteinases"/>
    <property type="match status" value="1"/>
</dbReference>
<dbReference type="InterPro" id="IPR038765">
    <property type="entry name" value="Papain-like_cys_pep_sf"/>
</dbReference>
<dbReference type="PROSITE" id="PS51935">
    <property type="entry name" value="NLPC_P60"/>
    <property type="match status" value="1"/>
</dbReference>
<dbReference type="InterPro" id="IPR000064">
    <property type="entry name" value="NLP_P60_dom"/>
</dbReference>
<name>A0A844ZJE2_9SPHN</name>
<evidence type="ECO:0000256" key="1">
    <source>
        <dbReference type="ARBA" id="ARBA00007074"/>
    </source>
</evidence>
<dbReference type="Proteomes" id="UP000435243">
    <property type="component" value="Unassembled WGS sequence"/>
</dbReference>
<accession>A0A844ZJE2</accession>
<keyword evidence="7" id="KW-1185">Reference proteome</keyword>
<dbReference type="OrthoDB" id="8481272at2"/>
<keyword evidence="2" id="KW-0645">Protease</keyword>
<keyword evidence="3" id="KW-0378">Hydrolase</keyword>
<dbReference type="EMBL" id="WTYY01000001">
    <property type="protein sequence ID" value="MXO87130.1"/>
    <property type="molecule type" value="Genomic_DNA"/>
</dbReference>
<evidence type="ECO:0000256" key="2">
    <source>
        <dbReference type="ARBA" id="ARBA00022670"/>
    </source>
</evidence>
<dbReference type="GO" id="GO:0008234">
    <property type="term" value="F:cysteine-type peptidase activity"/>
    <property type="evidence" value="ECO:0007669"/>
    <property type="project" value="UniProtKB-KW"/>
</dbReference>
<keyword evidence="4" id="KW-0788">Thiol protease</keyword>
<evidence type="ECO:0000256" key="4">
    <source>
        <dbReference type="ARBA" id="ARBA00022807"/>
    </source>
</evidence>
<gene>
    <name evidence="6" type="ORF">GRI32_00065</name>
</gene>
<evidence type="ECO:0000313" key="7">
    <source>
        <dbReference type="Proteomes" id="UP000435243"/>
    </source>
</evidence>
<reference evidence="6 7" key="1">
    <citation type="submission" date="2019-12" db="EMBL/GenBank/DDBJ databases">
        <title>Genomic-based taxomic classification of the family Erythrobacteraceae.</title>
        <authorList>
            <person name="Xu L."/>
        </authorList>
    </citation>
    <scope>NUCLEOTIDE SEQUENCE [LARGE SCALE GENOMIC DNA]</scope>
    <source>
        <strain evidence="6 7">JCM 16339</strain>
    </source>
</reference>
<comment type="similarity">
    <text evidence="1">Belongs to the peptidase C40 family.</text>
</comment>
<evidence type="ECO:0000259" key="5">
    <source>
        <dbReference type="PROSITE" id="PS51935"/>
    </source>
</evidence>
<proteinExistence type="inferred from homology"/>